<sequence>MNLENRNTWTRADSVAGVAEIDAGLRAYMLRVYNYMASGVALTGIVAWLVANTGLSSVFFSAGPQGMQPSMLVWGAMLVSIGLAFFMSFRIASLQSSTAQGLFWAYAALNGVWMASIFFTYTETSIVRVFFITAASFAGLSLYGYTTRRNLDAMGAFMAMGLIGLIIGSVVNIFLASSAMHWMLSVVGVIIFAGLTAYDTQKVKEMYLEADGHDMALKKSVMGALTLYLDFINLFLMLLRFFGQNRE</sequence>
<dbReference type="Pfam" id="PF01027">
    <property type="entry name" value="Bax1-I"/>
    <property type="match status" value="1"/>
</dbReference>
<keyword evidence="8" id="KW-1185">Reference proteome</keyword>
<evidence type="ECO:0000256" key="5">
    <source>
        <dbReference type="ARBA" id="ARBA00023136"/>
    </source>
</evidence>
<keyword evidence="5 6" id="KW-0472">Membrane</keyword>
<dbReference type="PANTHER" id="PTHR23291:SF50">
    <property type="entry name" value="PROTEIN LIFEGUARD 4"/>
    <property type="match status" value="1"/>
</dbReference>
<protein>
    <recommendedName>
        <fullName evidence="9">BAX inhibitor protein</fullName>
    </recommendedName>
</protein>
<feature type="transmembrane region" description="Helical" evidence="6">
    <location>
        <begin position="71"/>
        <end position="89"/>
    </location>
</feature>
<proteinExistence type="inferred from homology"/>
<name>A0A143DC88_9PROT</name>
<dbReference type="OrthoDB" id="9793828at2"/>
<feature type="transmembrane region" description="Helical" evidence="6">
    <location>
        <begin position="221"/>
        <end position="242"/>
    </location>
</feature>
<evidence type="ECO:0000313" key="7">
    <source>
        <dbReference type="EMBL" id="AMW34344.1"/>
    </source>
</evidence>
<dbReference type="AlphaFoldDB" id="A0A143DC88"/>
<feature type="transmembrane region" description="Helical" evidence="6">
    <location>
        <begin position="125"/>
        <end position="145"/>
    </location>
</feature>
<dbReference type="GeneID" id="53316144"/>
<feature type="transmembrane region" description="Helical" evidence="6">
    <location>
        <begin position="32"/>
        <end position="51"/>
    </location>
</feature>
<keyword evidence="3 6" id="KW-0812">Transmembrane</keyword>
<comment type="similarity">
    <text evidence="2 6">Belongs to the BI1 family.</text>
</comment>
<dbReference type="GO" id="GO:0005886">
    <property type="term" value="C:plasma membrane"/>
    <property type="evidence" value="ECO:0007669"/>
    <property type="project" value="TreeGrafter"/>
</dbReference>
<feature type="transmembrane region" description="Helical" evidence="6">
    <location>
        <begin position="182"/>
        <end position="200"/>
    </location>
</feature>
<feature type="transmembrane region" description="Helical" evidence="6">
    <location>
        <begin position="101"/>
        <end position="119"/>
    </location>
</feature>
<comment type="subcellular location">
    <subcellularLocation>
        <location evidence="1">Membrane</location>
        <topology evidence="1">Multi-pass membrane protein</topology>
    </subcellularLocation>
</comment>
<organism evidence="7 8">
    <name type="scientific">Haematospirillum jordaniae</name>
    <dbReference type="NCBI Taxonomy" id="1549855"/>
    <lineage>
        <taxon>Bacteria</taxon>
        <taxon>Pseudomonadati</taxon>
        <taxon>Pseudomonadota</taxon>
        <taxon>Alphaproteobacteria</taxon>
        <taxon>Rhodospirillales</taxon>
        <taxon>Novispirillaceae</taxon>
        <taxon>Haematospirillum</taxon>
    </lineage>
</organism>
<reference evidence="7 8" key="1">
    <citation type="submission" date="2016-02" db="EMBL/GenBank/DDBJ databases">
        <title>Complete Genome of H5569, the type strain of the newly described species Haematospirillium jordaniae.</title>
        <authorList>
            <person name="Nicholson A.C."/>
            <person name="Humrighouse B.W."/>
            <person name="Loparov V."/>
            <person name="McQuiston J.R."/>
        </authorList>
    </citation>
    <scope>NUCLEOTIDE SEQUENCE [LARGE SCALE GENOMIC DNA]</scope>
    <source>
        <strain evidence="7 8">H5569</strain>
    </source>
</reference>
<evidence type="ECO:0008006" key="9">
    <source>
        <dbReference type="Google" id="ProtNLM"/>
    </source>
</evidence>
<dbReference type="KEGG" id="hjo:AY555_03130"/>
<feature type="transmembrane region" description="Helical" evidence="6">
    <location>
        <begin position="157"/>
        <end position="176"/>
    </location>
</feature>
<dbReference type="InterPro" id="IPR006214">
    <property type="entry name" value="Bax_inhibitor_1-related"/>
</dbReference>
<evidence type="ECO:0000256" key="4">
    <source>
        <dbReference type="ARBA" id="ARBA00022989"/>
    </source>
</evidence>
<dbReference type="Proteomes" id="UP000076066">
    <property type="component" value="Chromosome"/>
</dbReference>
<dbReference type="CDD" id="cd10432">
    <property type="entry name" value="BI-1-like_bacterial"/>
    <property type="match status" value="1"/>
</dbReference>
<evidence type="ECO:0000256" key="2">
    <source>
        <dbReference type="ARBA" id="ARBA00010350"/>
    </source>
</evidence>
<evidence type="ECO:0000256" key="1">
    <source>
        <dbReference type="ARBA" id="ARBA00004141"/>
    </source>
</evidence>
<evidence type="ECO:0000313" key="8">
    <source>
        <dbReference type="Proteomes" id="UP000076066"/>
    </source>
</evidence>
<dbReference type="RefSeq" id="WP_066133336.1">
    <property type="nucleotide sequence ID" value="NZ_CP014525.1"/>
</dbReference>
<dbReference type="STRING" id="1549855.AY555_03130"/>
<keyword evidence="4 6" id="KW-1133">Transmembrane helix</keyword>
<dbReference type="EMBL" id="CP014525">
    <property type="protein sequence ID" value="AMW34344.1"/>
    <property type="molecule type" value="Genomic_DNA"/>
</dbReference>
<accession>A0A143DC88</accession>
<evidence type="ECO:0000256" key="6">
    <source>
        <dbReference type="RuleBase" id="RU004379"/>
    </source>
</evidence>
<dbReference type="PANTHER" id="PTHR23291">
    <property type="entry name" value="BAX INHIBITOR-RELATED"/>
    <property type="match status" value="1"/>
</dbReference>
<gene>
    <name evidence="7" type="ORF">AY555_03130</name>
</gene>
<evidence type="ECO:0000256" key="3">
    <source>
        <dbReference type="ARBA" id="ARBA00022692"/>
    </source>
</evidence>